<protein>
    <submittedName>
        <fullName evidence="2">DinB family protein</fullName>
    </submittedName>
</protein>
<evidence type="ECO:0000313" key="3">
    <source>
        <dbReference type="Proteomes" id="UP000261905"/>
    </source>
</evidence>
<organism evidence="2 3">
    <name type="scientific">Paenibacillus paeoniae</name>
    <dbReference type="NCBI Taxonomy" id="2292705"/>
    <lineage>
        <taxon>Bacteria</taxon>
        <taxon>Bacillati</taxon>
        <taxon>Bacillota</taxon>
        <taxon>Bacilli</taxon>
        <taxon>Bacillales</taxon>
        <taxon>Paenibacillaceae</taxon>
        <taxon>Paenibacillus</taxon>
    </lineage>
</organism>
<dbReference type="SUPFAM" id="SSF109854">
    <property type="entry name" value="DinB/YfiT-like putative metalloenzymes"/>
    <property type="match status" value="1"/>
</dbReference>
<dbReference type="InterPro" id="IPR034660">
    <property type="entry name" value="DinB/YfiT-like"/>
</dbReference>
<evidence type="ECO:0000313" key="2">
    <source>
        <dbReference type="EMBL" id="REK75190.1"/>
    </source>
</evidence>
<dbReference type="Pfam" id="PF12867">
    <property type="entry name" value="DinB_2"/>
    <property type="match status" value="1"/>
</dbReference>
<name>A0A371PIJ2_9BACL</name>
<dbReference type="RefSeq" id="WP_116047123.1">
    <property type="nucleotide sequence ID" value="NZ_QUBQ01000002.1"/>
</dbReference>
<sequence length="165" mass="19085">MENREQLVHEFKRLITFAEGLKSYSEAELSSPIAPGKWSPKEIMAHIMVWDQYYFEYAITPVAARQEKAVITSSDLIEVDSFNHNSMQIAKERAANELFELVIETRELFIQKLNQISEQSLRHSFVDADGTTFVIFDFVVGLIEHDQHHMDQIENLLTSNTSHLK</sequence>
<dbReference type="InterPro" id="IPR024775">
    <property type="entry name" value="DinB-like"/>
</dbReference>
<dbReference type="Gene3D" id="1.20.120.450">
    <property type="entry name" value="dinb family like domain"/>
    <property type="match status" value="1"/>
</dbReference>
<accession>A0A371PIJ2</accession>
<feature type="domain" description="DinB-like" evidence="1">
    <location>
        <begin position="17"/>
        <end position="153"/>
    </location>
</feature>
<proteinExistence type="predicted"/>
<dbReference type="Proteomes" id="UP000261905">
    <property type="component" value="Unassembled WGS sequence"/>
</dbReference>
<comment type="caution">
    <text evidence="2">The sequence shown here is derived from an EMBL/GenBank/DDBJ whole genome shotgun (WGS) entry which is preliminary data.</text>
</comment>
<dbReference type="AlphaFoldDB" id="A0A371PIJ2"/>
<reference evidence="2 3" key="1">
    <citation type="submission" date="2018-08" db="EMBL/GenBank/DDBJ databases">
        <title>Paenibacillus sp. M4BSY-1, whole genome shotgun sequence.</title>
        <authorList>
            <person name="Tuo L."/>
        </authorList>
    </citation>
    <scope>NUCLEOTIDE SEQUENCE [LARGE SCALE GENOMIC DNA]</scope>
    <source>
        <strain evidence="2 3">M4BSY-1</strain>
    </source>
</reference>
<dbReference type="EMBL" id="QUBQ01000002">
    <property type="protein sequence ID" value="REK75190.1"/>
    <property type="molecule type" value="Genomic_DNA"/>
</dbReference>
<gene>
    <name evidence="2" type="ORF">DX130_16315</name>
</gene>
<dbReference type="OrthoDB" id="2964295at2"/>
<keyword evidence="3" id="KW-1185">Reference proteome</keyword>
<evidence type="ECO:0000259" key="1">
    <source>
        <dbReference type="Pfam" id="PF12867"/>
    </source>
</evidence>